<dbReference type="Gene3D" id="2.30.30.100">
    <property type="match status" value="1"/>
</dbReference>
<dbReference type="AlphaFoldDB" id="A0A4Q9KZB5"/>
<proteinExistence type="predicted"/>
<dbReference type="InterPro" id="IPR025609">
    <property type="entry name" value="Lsm14-like_N"/>
</dbReference>
<dbReference type="PANTHER" id="PTHR13586">
    <property type="entry name" value="SCD6 PROTEIN-RELATED"/>
    <property type="match status" value="1"/>
</dbReference>
<organism evidence="2 3">
    <name type="scientific">Hamiltosporidium tvaerminnensis</name>
    <dbReference type="NCBI Taxonomy" id="1176355"/>
    <lineage>
        <taxon>Eukaryota</taxon>
        <taxon>Fungi</taxon>
        <taxon>Fungi incertae sedis</taxon>
        <taxon>Microsporidia</taxon>
        <taxon>Dubosqiidae</taxon>
        <taxon>Hamiltosporidium</taxon>
    </lineage>
</organism>
<dbReference type="Proteomes" id="UP000292362">
    <property type="component" value="Unassembled WGS sequence"/>
</dbReference>
<dbReference type="SUPFAM" id="SSF50182">
    <property type="entry name" value="Sm-like ribonucleoproteins"/>
    <property type="match status" value="1"/>
</dbReference>
<accession>A0A4Q9KZB5</accession>
<evidence type="ECO:0000313" key="2">
    <source>
        <dbReference type="EMBL" id="TBU00364.1"/>
    </source>
</evidence>
<evidence type="ECO:0000259" key="1">
    <source>
        <dbReference type="SMART" id="SM01271"/>
    </source>
</evidence>
<name>A0A4Q9KZB5_9MICR</name>
<gene>
    <name evidence="2" type="ORF">CWI37_1030p0010</name>
</gene>
<reference evidence="2 3" key="1">
    <citation type="submission" date="2017-12" db="EMBL/GenBank/DDBJ databases">
        <authorList>
            <person name="Pombert J.-F."/>
            <person name="Haag K.L."/>
            <person name="Ebert D."/>
        </authorList>
    </citation>
    <scope>NUCLEOTIDE SEQUENCE [LARGE SCALE GENOMIC DNA]</scope>
    <source>
        <strain evidence="2">FI-OER-3-3</strain>
    </source>
</reference>
<dbReference type="EMBL" id="PITJ01001030">
    <property type="protein sequence ID" value="TBU00364.1"/>
    <property type="molecule type" value="Genomic_DNA"/>
</dbReference>
<protein>
    <submittedName>
        <fullName evidence="2">Scd6-like Sm domain-containing protein</fullName>
    </submittedName>
</protein>
<evidence type="ECO:0000313" key="3">
    <source>
        <dbReference type="Proteomes" id="UP000292362"/>
    </source>
</evidence>
<sequence length="122" mass="14263">MIIKKNTCVEIISASNIRYVGTLNESDDKMITLLNVKNFGTEDREARIKVPSSNKIYDYMIFKKENVQQMTPVNKYLYGFYDNSSQEIQKTSNLKNEDSTHNNKDNNDLINSQKTFYDNFKI</sequence>
<dbReference type="VEuPathDB" id="MicrosporidiaDB:CWI37_1030p0010"/>
<dbReference type="Pfam" id="PF12701">
    <property type="entry name" value="LSM14"/>
    <property type="match status" value="1"/>
</dbReference>
<dbReference type="InterPro" id="IPR010920">
    <property type="entry name" value="LSM_dom_sf"/>
</dbReference>
<feature type="domain" description="Lsm14-like N-terminal" evidence="1">
    <location>
        <begin position="5"/>
        <end position="106"/>
    </location>
</feature>
<dbReference type="SMART" id="SM01271">
    <property type="entry name" value="LSM14"/>
    <property type="match status" value="1"/>
</dbReference>
<comment type="caution">
    <text evidence="2">The sequence shown here is derived from an EMBL/GenBank/DDBJ whole genome shotgun (WGS) entry which is preliminary data.</text>
</comment>